<gene>
    <name evidence="5" type="ORF">HS088_TW05G00575</name>
</gene>
<dbReference type="GO" id="GO:0009451">
    <property type="term" value="P:RNA modification"/>
    <property type="evidence" value="ECO:0007669"/>
    <property type="project" value="InterPro"/>
</dbReference>
<organism evidence="5 6">
    <name type="scientific">Tripterygium wilfordii</name>
    <name type="common">Thunder God vine</name>
    <dbReference type="NCBI Taxonomy" id="458696"/>
    <lineage>
        <taxon>Eukaryota</taxon>
        <taxon>Viridiplantae</taxon>
        <taxon>Streptophyta</taxon>
        <taxon>Embryophyta</taxon>
        <taxon>Tracheophyta</taxon>
        <taxon>Spermatophyta</taxon>
        <taxon>Magnoliopsida</taxon>
        <taxon>eudicotyledons</taxon>
        <taxon>Gunneridae</taxon>
        <taxon>Pentapetalae</taxon>
        <taxon>rosids</taxon>
        <taxon>fabids</taxon>
        <taxon>Celastrales</taxon>
        <taxon>Celastraceae</taxon>
        <taxon>Tripterygium</taxon>
    </lineage>
</organism>
<dbReference type="InterPro" id="IPR046849">
    <property type="entry name" value="E2_motif"/>
</dbReference>
<dbReference type="FunFam" id="1.25.40.10:FF:000073">
    <property type="entry name" value="Pentatricopeptide repeat-containing protein chloroplastic"/>
    <property type="match status" value="1"/>
</dbReference>
<evidence type="ECO:0000313" key="6">
    <source>
        <dbReference type="Proteomes" id="UP000593562"/>
    </source>
</evidence>
<feature type="repeat" description="PPR" evidence="3">
    <location>
        <begin position="150"/>
        <end position="184"/>
    </location>
</feature>
<evidence type="ECO:0000259" key="4">
    <source>
        <dbReference type="Pfam" id="PF14432"/>
    </source>
</evidence>
<dbReference type="InterPro" id="IPR046848">
    <property type="entry name" value="E_motif"/>
</dbReference>
<sequence length="898" mass="99907">MAATIQIAIASSGLSSLAPCFPRIPLLSQSPSPSKPPSLSTSRTRHHHILCSTGLASQTLCLSLPQTLLSLEPLCVSSSLEDIDSLIDGLFYSLRQSVKYNDIELCRAVHGSVLKIEEDIHLRNALIGAYCKLGFVFDAYRVFKGLTCPNGVSYAAMMSGFAKSNCEAEAIELFFGMRSAGIEPDEYGFVAILTACIRVLDLELGWQLHGLIIKTGYLDAVFVANALMGMYGKCGCLDYVLKLFGEMRQRDIASWNTVISSVVKELLYDKAFELFRDMQRINGFRVDHFMVSTMLTACTGSNSSMEGREIHAHATRIGLDGNLSVNNALIVFYTKCGSINDVVTLFERMPVVDIITWTSMITSYMEFGLANLALETLERMPERNSISFNAVLAGLFHNGEGSTALRLFIKMVEKGVELTDSTLTSIVNACGLLMNKKISEQIHGFTIKFGSGENACIEAALLDMCTRCGRMPDAEKMFCRWPADENSSVIETSMLCGYARNGLPDQAVSLFLQSQSEGKMDVDEVSLTSVLGVSGTLGFREIGEQVHCQAFKSGFVSDLGVANSIVSMYSKCCDIDEAIKAFDTMLVHDIVSWNGLIAGHLLQRQGDEALAIWSKMEKAAIKPNALTLVLIISAYRHTSSNLVDRCRSLVRSMKTVYGIEPMSEHYSAFVRVLGHWGLLEEAEETINKMPFEPDSSVWRALLDSCRLQLNATMGKQVVKRILAMEPHDPSTYILVSNLYSASGRWHCSEMVREDMREKGLRKQPSRSWIIQENKVHSFYARDKSHPQMKDIYSGLDILILECMKSGYKPDSSFVLHEVEEYQKKDFLFYHSAKLATTYGLLMTKTGPIRIFKNILLCGDCHTFLKHVSLVTNREIVLRDTSGFHCFSNGQCSCKDYWC</sequence>
<protein>
    <submittedName>
        <fullName evidence="5">Pentatricopeptide repeat-containing protein</fullName>
    </submittedName>
</protein>
<dbReference type="FunCoup" id="A0A7J7DP23">
    <property type="interactions" value="1299"/>
</dbReference>
<dbReference type="OrthoDB" id="745501at2759"/>
<dbReference type="GO" id="GO:0003723">
    <property type="term" value="F:RNA binding"/>
    <property type="evidence" value="ECO:0007669"/>
    <property type="project" value="InterPro"/>
</dbReference>
<dbReference type="Proteomes" id="UP000593562">
    <property type="component" value="Unassembled WGS sequence"/>
</dbReference>
<dbReference type="Pfam" id="PF14432">
    <property type="entry name" value="DYW_deaminase"/>
    <property type="match status" value="1"/>
</dbReference>
<dbReference type="AlphaFoldDB" id="A0A7J7DP23"/>
<feature type="repeat" description="PPR" evidence="3">
    <location>
        <begin position="384"/>
        <end position="418"/>
    </location>
</feature>
<dbReference type="Pfam" id="PF13041">
    <property type="entry name" value="PPR_2"/>
    <property type="match status" value="2"/>
</dbReference>
<keyword evidence="6" id="KW-1185">Reference proteome</keyword>
<evidence type="ECO:0000256" key="1">
    <source>
        <dbReference type="ARBA" id="ARBA00006643"/>
    </source>
</evidence>
<feature type="repeat" description="PPR" evidence="3">
    <location>
        <begin position="220"/>
        <end position="254"/>
    </location>
</feature>
<keyword evidence="2" id="KW-0677">Repeat</keyword>
<dbReference type="InParanoid" id="A0A7J7DP23"/>
<dbReference type="Gene3D" id="1.25.40.10">
    <property type="entry name" value="Tetratricopeptide repeat domain"/>
    <property type="match status" value="6"/>
</dbReference>
<feature type="repeat" description="PPR" evidence="3">
    <location>
        <begin position="728"/>
        <end position="762"/>
    </location>
</feature>
<dbReference type="PANTHER" id="PTHR47926:SF512">
    <property type="entry name" value="REPEAT (PPR) SUPERFAMILY PROTEIN, PUTATIVE-RELATED"/>
    <property type="match status" value="1"/>
</dbReference>
<dbReference type="InterPro" id="IPR032867">
    <property type="entry name" value="DYW_dom"/>
</dbReference>
<dbReference type="Pfam" id="PF20430">
    <property type="entry name" value="Eplus_motif"/>
    <property type="match status" value="1"/>
</dbReference>
<name>A0A7J7DP23_TRIWF</name>
<evidence type="ECO:0000313" key="5">
    <source>
        <dbReference type="EMBL" id="KAF5747846.1"/>
    </source>
</evidence>
<dbReference type="FunFam" id="1.25.40.10:FF:000679">
    <property type="entry name" value="Pentatricopeptide repeat-containing protein At5g03800"/>
    <property type="match status" value="1"/>
</dbReference>
<dbReference type="InterPro" id="IPR046960">
    <property type="entry name" value="PPR_At4g14850-like_plant"/>
</dbReference>
<accession>A0A7J7DP23</accession>
<dbReference type="InterPro" id="IPR011990">
    <property type="entry name" value="TPR-like_helical_dom_sf"/>
</dbReference>
<dbReference type="PANTHER" id="PTHR47926">
    <property type="entry name" value="PENTATRICOPEPTIDE REPEAT-CONTAINING PROTEIN"/>
    <property type="match status" value="1"/>
</dbReference>
<evidence type="ECO:0000256" key="2">
    <source>
        <dbReference type="ARBA" id="ARBA00022737"/>
    </source>
</evidence>
<comment type="caution">
    <text evidence="5">The sequence shown here is derived from an EMBL/GenBank/DDBJ whole genome shotgun (WGS) entry which is preliminary data.</text>
</comment>
<reference evidence="5 6" key="1">
    <citation type="journal article" date="2020" name="Nat. Commun.">
        <title>Genome of Tripterygium wilfordii and identification of cytochrome P450 involved in triptolide biosynthesis.</title>
        <authorList>
            <person name="Tu L."/>
            <person name="Su P."/>
            <person name="Zhang Z."/>
            <person name="Gao L."/>
            <person name="Wang J."/>
            <person name="Hu T."/>
            <person name="Zhou J."/>
            <person name="Zhang Y."/>
            <person name="Zhao Y."/>
            <person name="Liu Y."/>
            <person name="Song Y."/>
            <person name="Tong Y."/>
            <person name="Lu Y."/>
            <person name="Yang J."/>
            <person name="Xu C."/>
            <person name="Jia M."/>
            <person name="Peters R.J."/>
            <person name="Huang L."/>
            <person name="Gao W."/>
        </authorList>
    </citation>
    <scope>NUCLEOTIDE SEQUENCE [LARGE SCALE GENOMIC DNA]</scope>
    <source>
        <strain evidence="6">cv. XIE 37</strain>
        <tissue evidence="5">Leaf</tissue>
    </source>
</reference>
<feature type="repeat" description="PPR" evidence="3">
    <location>
        <begin position="353"/>
        <end position="383"/>
    </location>
</feature>
<dbReference type="PROSITE" id="PS51375">
    <property type="entry name" value="PPR"/>
    <property type="match status" value="6"/>
</dbReference>
<dbReference type="FunFam" id="1.25.40.10:FF:002102">
    <property type="entry name" value="Pentatricopeptide repeat-containing protein103"/>
    <property type="match status" value="1"/>
</dbReference>
<dbReference type="InterPro" id="IPR002885">
    <property type="entry name" value="PPR_rpt"/>
</dbReference>
<evidence type="ECO:0000256" key="3">
    <source>
        <dbReference type="PROSITE-ProRule" id="PRU00708"/>
    </source>
</evidence>
<comment type="similarity">
    <text evidence="1">Belongs to the PPR family. PCMP-H subfamily.</text>
</comment>
<feature type="domain" description="DYW" evidence="4">
    <location>
        <begin position="806"/>
        <end position="897"/>
    </location>
</feature>
<dbReference type="Pfam" id="PF01535">
    <property type="entry name" value="PPR"/>
    <property type="match status" value="7"/>
</dbReference>
<dbReference type="EMBL" id="JAAARO010000005">
    <property type="protein sequence ID" value="KAF5747846.1"/>
    <property type="molecule type" value="Genomic_DNA"/>
</dbReference>
<feature type="repeat" description="PPR" evidence="3">
    <location>
        <begin position="589"/>
        <end position="623"/>
    </location>
</feature>
<proteinExistence type="inferred from homology"/>
<dbReference type="GO" id="GO:0008270">
    <property type="term" value="F:zinc ion binding"/>
    <property type="evidence" value="ECO:0007669"/>
    <property type="project" value="InterPro"/>
</dbReference>
<dbReference type="Pfam" id="PF20431">
    <property type="entry name" value="E_motif"/>
    <property type="match status" value="1"/>
</dbReference>
<dbReference type="NCBIfam" id="TIGR00756">
    <property type="entry name" value="PPR"/>
    <property type="match status" value="5"/>
</dbReference>